<comment type="similarity">
    <text evidence="2 11 12">Belongs to the class-I aminoacyl-tRNA synthetase family.</text>
</comment>
<reference evidence="15 16" key="1">
    <citation type="journal article" date="2018" name="Nat. Biotechnol.">
        <title>A standardized bacterial taxonomy based on genome phylogeny substantially revises the tree of life.</title>
        <authorList>
            <person name="Parks D.H."/>
            <person name="Chuvochina M."/>
            <person name="Waite D.W."/>
            <person name="Rinke C."/>
            <person name="Skarshewski A."/>
            <person name="Chaumeil P.A."/>
            <person name="Hugenholtz P."/>
        </authorList>
    </citation>
    <scope>NUCLEOTIDE SEQUENCE [LARGE SCALE GENOMIC DNA]</scope>
    <source>
        <strain evidence="15">UBA12544</strain>
    </source>
</reference>
<protein>
    <recommendedName>
        <fullName evidence="11">Arginine--tRNA ligase</fullName>
        <ecNumber evidence="11">6.1.1.19</ecNumber>
    </recommendedName>
    <alternativeName>
        <fullName evidence="11">Arginyl-tRNA synthetase</fullName>
        <shortName evidence="11">ArgRS</shortName>
    </alternativeName>
</protein>
<dbReference type="SMART" id="SM00836">
    <property type="entry name" value="DALR_1"/>
    <property type="match status" value="1"/>
</dbReference>
<dbReference type="InterPro" id="IPR009080">
    <property type="entry name" value="tRNAsynth_Ia_anticodon-bd"/>
</dbReference>
<feature type="domain" description="DALR anticodon binding" evidence="13">
    <location>
        <begin position="442"/>
        <end position="562"/>
    </location>
</feature>
<evidence type="ECO:0000256" key="12">
    <source>
        <dbReference type="RuleBase" id="RU363038"/>
    </source>
</evidence>
<dbReference type="Proteomes" id="UP000264445">
    <property type="component" value="Unassembled WGS sequence"/>
</dbReference>
<evidence type="ECO:0000256" key="7">
    <source>
        <dbReference type="ARBA" id="ARBA00022840"/>
    </source>
</evidence>
<dbReference type="SMART" id="SM01016">
    <property type="entry name" value="Arg_tRNA_synt_N"/>
    <property type="match status" value="1"/>
</dbReference>
<organism evidence="15 16">
    <name type="scientific">Caldanaerobacter subterraneus</name>
    <dbReference type="NCBI Taxonomy" id="911092"/>
    <lineage>
        <taxon>Bacteria</taxon>
        <taxon>Bacillati</taxon>
        <taxon>Bacillota</taxon>
        <taxon>Clostridia</taxon>
        <taxon>Thermoanaerobacterales</taxon>
        <taxon>Thermoanaerobacteraceae</taxon>
        <taxon>Caldanaerobacter</taxon>
    </lineage>
</organism>
<feature type="domain" description="Arginyl tRNA synthetase N-terminal" evidence="14">
    <location>
        <begin position="10"/>
        <end position="99"/>
    </location>
</feature>
<evidence type="ECO:0000256" key="5">
    <source>
        <dbReference type="ARBA" id="ARBA00022598"/>
    </source>
</evidence>
<keyword evidence="9 11" id="KW-0030">Aminoacyl-tRNA synthetase</keyword>
<dbReference type="RefSeq" id="WP_278428665.1">
    <property type="nucleotide sequence ID" value="NZ_DOLB01000043.1"/>
</dbReference>
<comment type="subcellular location">
    <subcellularLocation>
        <location evidence="1 11">Cytoplasm</location>
    </subcellularLocation>
</comment>
<evidence type="ECO:0000313" key="16">
    <source>
        <dbReference type="Proteomes" id="UP000264445"/>
    </source>
</evidence>
<dbReference type="InterPro" id="IPR036695">
    <property type="entry name" value="Arg-tRNA-synth_N_sf"/>
</dbReference>
<evidence type="ECO:0000256" key="6">
    <source>
        <dbReference type="ARBA" id="ARBA00022741"/>
    </source>
</evidence>
<evidence type="ECO:0000256" key="2">
    <source>
        <dbReference type="ARBA" id="ARBA00005594"/>
    </source>
</evidence>
<dbReference type="SUPFAM" id="SSF55190">
    <property type="entry name" value="Arginyl-tRNA synthetase (ArgRS), N-terminal 'additional' domain"/>
    <property type="match status" value="1"/>
</dbReference>
<evidence type="ECO:0000259" key="13">
    <source>
        <dbReference type="SMART" id="SM00836"/>
    </source>
</evidence>
<dbReference type="InterPro" id="IPR005148">
    <property type="entry name" value="Arg-tRNA-synth_N"/>
</dbReference>
<sequence length="562" mass="63607">MENIVQKAKEEIKDVVLKALNEAKKEGLLNFESIPDVEVEEPKEKQHGDLATNFAMVMAREAKMAPRKIAEIIASKMNTSGTFIEKVEVAGPGFINFFLNQNFLIETLKLIHKRGKDYGRVNLGKGKKVQVEFVSANPTGPMHMGNARGGAIGDVLASILDYAGYNVSREFYINDAGNQIEKFGYSLEARYLQLLGIDAEVPEGGYHGEDIIDRAKEFLEIHGDKYKDVPSEERRKALIEYGLKKNIEKMKEDLALYGIEYDVWFSEQSLYDSGEVYKVIEELTEKGYTYEKDGALWFKMTLFGAEKDDVLVRSNGVPTYLASDIAYHKNKFVTRGFDWVINVWGADHHGHVAPMKGAMKALGIDPSRLDVVLMQLVKLIEGGQVVRMSKRTGKMITLRDLIEEVGKDAARFFFNMRSPDSPIEFDLDLAKQQTNENPVFYVQYAHARICSIIRQLEEMGVKIENIEDVDLGLLKEEEEVDLIKKLAYFPEEITIAAKTLAPHRITRYVIDVASLFHSFYNSHRVKGAEENLMKARFALILAVKTVLKNALDILKVTAPERM</sequence>
<keyword evidence="6 11" id="KW-0547">Nucleotide-binding</keyword>
<dbReference type="CDD" id="cd07956">
    <property type="entry name" value="Anticodon_Ia_Arg"/>
    <property type="match status" value="1"/>
</dbReference>
<dbReference type="InterPro" id="IPR014729">
    <property type="entry name" value="Rossmann-like_a/b/a_fold"/>
</dbReference>
<dbReference type="FunFam" id="1.10.730.10:FF:000008">
    <property type="entry name" value="Arginine--tRNA ligase"/>
    <property type="match status" value="1"/>
</dbReference>
<accession>A0A101E401</accession>
<dbReference type="GO" id="GO:0005524">
    <property type="term" value="F:ATP binding"/>
    <property type="evidence" value="ECO:0007669"/>
    <property type="project" value="UniProtKB-UniRule"/>
</dbReference>
<dbReference type="Gene3D" id="3.30.1360.70">
    <property type="entry name" value="Arginyl tRNA synthetase N-terminal domain"/>
    <property type="match status" value="1"/>
</dbReference>
<evidence type="ECO:0000259" key="14">
    <source>
        <dbReference type="SMART" id="SM01016"/>
    </source>
</evidence>
<dbReference type="PANTHER" id="PTHR11956">
    <property type="entry name" value="ARGINYL-TRNA SYNTHETASE"/>
    <property type="match status" value="1"/>
</dbReference>
<dbReference type="SUPFAM" id="SSF52374">
    <property type="entry name" value="Nucleotidylyl transferase"/>
    <property type="match status" value="1"/>
</dbReference>
<dbReference type="Pfam" id="PF03485">
    <property type="entry name" value="Arg_tRNA_synt_N"/>
    <property type="match status" value="1"/>
</dbReference>
<dbReference type="FunFam" id="3.30.1360.70:FF:000003">
    <property type="entry name" value="Arginine--tRNA ligase"/>
    <property type="match status" value="1"/>
</dbReference>
<dbReference type="EC" id="6.1.1.19" evidence="11"/>
<evidence type="ECO:0000256" key="10">
    <source>
        <dbReference type="ARBA" id="ARBA00049339"/>
    </source>
</evidence>
<dbReference type="SUPFAM" id="SSF47323">
    <property type="entry name" value="Anticodon-binding domain of a subclass of class I aminoacyl-tRNA synthetases"/>
    <property type="match status" value="1"/>
</dbReference>
<comment type="caution">
    <text evidence="15">The sequence shown here is derived from an EMBL/GenBank/DDBJ whole genome shotgun (WGS) entry which is preliminary data.</text>
</comment>
<dbReference type="InterPro" id="IPR001412">
    <property type="entry name" value="aa-tRNA-synth_I_CS"/>
</dbReference>
<dbReference type="PRINTS" id="PR01038">
    <property type="entry name" value="TRNASYNTHARG"/>
</dbReference>
<dbReference type="HAMAP" id="MF_00123">
    <property type="entry name" value="Arg_tRNA_synth"/>
    <property type="match status" value="1"/>
</dbReference>
<dbReference type="GO" id="GO:0005737">
    <property type="term" value="C:cytoplasm"/>
    <property type="evidence" value="ECO:0007669"/>
    <property type="project" value="UniProtKB-SubCell"/>
</dbReference>
<evidence type="ECO:0000256" key="11">
    <source>
        <dbReference type="HAMAP-Rule" id="MF_00123"/>
    </source>
</evidence>
<evidence type="ECO:0000313" key="15">
    <source>
        <dbReference type="EMBL" id="HBT48615.1"/>
    </source>
</evidence>
<dbReference type="FunFam" id="3.40.50.620:FF:000062">
    <property type="entry name" value="Arginine--tRNA ligase"/>
    <property type="match status" value="1"/>
</dbReference>
<dbReference type="NCBIfam" id="TIGR00456">
    <property type="entry name" value="argS"/>
    <property type="match status" value="1"/>
</dbReference>
<proteinExistence type="inferred from homology"/>
<evidence type="ECO:0000256" key="3">
    <source>
        <dbReference type="ARBA" id="ARBA00011245"/>
    </source>
</evidence>
<dbReference type="Gene3D" id="3.40.50.620">
    <property type="entry name" value="HUPs"/>
    <property type="match status" value="1"/>
</dbReference>
<keyword evidence="4 11" id="KW-0963">Cytoplasm</keyword>
<keyword evidence="8 11" id="KW-0648">Protein biosynthesis</keyword>
<dbReference type="GO" id="GO:0004814">
    <property type="term" value="F:arginine-tRNA ligase activity"/>
    <property type="evidence" value="ECO:0007669"/>
    <property type="project" value="UniProtKB-UniRule"/>
</dbReference>
<dbReference type="GO" id="GO:0006420">
    <property type="term" value="P:arginyl-tRNA aminoacylation"/>
    <property type="evidence" value="ECO:0007669"/>
    <property type="project" value="UniProtKB-UniRule"/>
</dbReference>
<dbReference type="Gene3D" id="1.10.730.10">
    <property type="entry name" value="Isoleucyl-tRNA Synthetase, Domain 1"/>
    <property type="match status" value="1"/>
</dbReference>
<name>A0A101E401_9THEO</name>
<keyword evidence="7 11" id="KW-0067">ATP-binding</keyword>
<dbReference type="AlphaFoldDB" id="A0A101E401"/>
<dbReference type="PANTHER" id="PTHR11956:SF5">
    <property type="entry name" value="ARGININE--TRNA LIGASE, CYTOPLASMIC"/>
    <property type="match status" value="1"/>
</dbReference>
<evidence type="ECO:0000256" key="9">
    <source>
        <dbReference type="ARBA" id="ARBA00023146"/>
    </source>
</evidence>
<dbReference type="Pfam" id="PF05746">
    <property type="entry name" value="DALR_1"/>
    <property type="match status" value="1"/>
</dbReference>
<evidence type="ECO:0000256" key="8">
    <source>
        <dbReference type="ARBA" id="ARBA00022917"/>
    </source>
</evidence>
<evidence type="ECO:0000256" key="4">
    <source>
        <dbReference type="ARBA" id="ARBA00022490"/>
    </source>
</evidence>
<gene>
    <name evidence="11" type="primary">argS</name>
    <name evidence="15" type="ORF">DEA61_01890</name>
</gene>
<comment type="catalytic activity">
    <reaction evidence="10 11">
        <text>tRNA(Arg) + L-arginine + ATP = L-arginyl-tRNA(Arg) + AMP + diphosphate</text>
        <dbReference type="Rhea" id="RHEA:20301"/>
        <dbReference type="Rhea" id="RHEA-COMP:9658"/>
        <dbReference type="Rhea" id="RHEA-COMP:9673"/>
        <dbReference type="ChEBI" id="CHEBI:30616"/>
        <dbReference type="ChEBI" id="CHEBI:32682"/>
        <dbReference type="ChEBI" id="CHEBI:33019"/>
        <dbReference type="ChEBI" id="CHEBI:78442"/>
        <dbReference type="ChEBI" id="CHEBI:78513"/>
        <dbReference type="ChEBI" id="CHEBI:456215"/>
        <dbReference type="EC" id="6.1.1.19"/>
    </reaction>
</comment>
<dbReference type="InterPro" id="IPR035684">
    <property type="entry name" value="ArgRS_core"/>
</dbReference>
<keyword evidence="5 11" id="KW-0436">Ligase</keyword>
<feature type="short sequence motif" description="'HIGH' region" evidence="11">
    <location>
        <begin position="136"/>
        <end position="146"/>
    </location>
</feature>
<evidence type="ECO:0000256" key="1">
    <source>
        <dbReference type="ARBA" id="ARBA00004496"/>
    </source>
</evidence>
<dbReference type="InterPro" id="IPR001278">
    <property type="entry name" value="Arg-tRNA-ligase"/>
</dbReference>
<dbReference type="Pfam" id="PF00750">
    <property type="entry name" value="tRNA-synt_1d"/>
    <property type="match status" value="1"/>
</dbReference>
<dbReference type="EMBL" id="DOLB01000043">
    <property type="protein sequence ID" value="HBT48615.1"/>
    <property type="molecule type" value="Genomic_DNA"/>
</dbReference>
<dbReference type="PROSITE" id="PS00178">
    <property type="entry name" value="AA_TRNA_LIGASE_I"/>
    <property type="match status" value="1"/>
</dbReference>
<comment type="subunit">
    <text evidence="3 11">Monomer.</text>
</comment>
<dbReference type="InterPro" id="IPR008909">
    <property type="entry name" value="DALR_anticod-bd"/>
</dbReference>
<dbReference type="CDD" id="cd00671">
    <property type="entry name" value="ArgRS_core"/>
    <property type="match status" value="1"/>
</dbReference>